<evidence type="ECO:0000313" key="3">
    <source>
        <dbReference type="Proteomes" id="UP000183995"/>
    </source>
</evidence>
<sequence>MIDREALKISARQSMSGKKPSVFLVAALYIAIFTILIGLVSALAGYDKFLAGLQRILLVTPLPTYGELLAVLPSLPLAAGILILAILAVKLVLDVGYMGYCLKISRNEEAESGTIFDGFGLFLKIIWLEILQLVFISLWSLLFLLPGIAAYYRYRLAFYILLDNREAGPLECIRASKRMMDGYKTELFFLDLSFLGWYFVDVAVRAMVVLRLFSVWLFPYMGVTRAGFYNLLIAESAPAEEPE</sequence>
<evidence type="ECO:0008006" key="4">
    <source>
        <dbReference type="Google" id="ProtNLM"/>
    </source>
</evidence>
<proteinExistence type="predicted"/>
<feature type="transmembrane region" description="Helical" evidence="1">
    <location>
        <begin position="21"/>
        <end position="46"/>
    </location>
</feature>
<gene>
    <name evidence="2" type="ORF">SAMN02745823_02987</name>
</gene>
<protein>
    <recommendedName>
        <fullName evidence="4">DUF975 family protein</fullName>
    </recommendedName>
</protein>
<name>A0A1M5YY20_9FIRM</name>
<feature type="transmembrane region" description="Helical" evidence="1">
    <location>
        <begin position="195"/>
        <end position="218"/>
    </location>
</feature>
<organism evidence="2 3">
    <name type="scientific">Sporobacter termitidis DSM 10068</name>
    <dbReference type="NCBI Taxonomy" id="1123282"/>
    <lineage>
        <taxon>Bacteria</taxon>
        <taxon>Bacillati</taxon>
        <taxon>Bacillota</taxon>
        <taxon>Clostridia</taxon>
        <taxon>Eubacteriales</taxon>
        <taxon>Oscillospiraceae</taxon>
        <taxon>Sporobacter</taxon>
    </lineage>
</organism>
<keyword evidence="1" id="KW-0812">Transmembrane</keyword>
<dbReference type="EMBL" id="FQXV01000011">
    <property type="protein sequence ID" value="SHI16907.1"/>
    <property type="molecule type" value="Genomic_DNA"/>
</dbReference>
<keyword evidence="3" id="KW-1185">Reference proteome</keyword>
<dbReference type="Proteomes" id="UP000183995">
    <property type="component" value="Unassembled WGS sequence"/>
</dbReference>
<evidence type="ECO:0000313" key="2">
    <source>
        <dbReference type="EMBL" id="SHI16907.1"/>
    </source>
</evidence>
<dbReference type="PANTHER" id="PTHR40076:SF1">
    <property type="entry name" value="MEMBRANE PROTEIN"/>
    <property type="match status" value="1"/>
</dbReference>
<dbReference type="STRING" id="1123282.SAMN02745823_02987"/>
<feature type="transmembrane region" description="Helical" evidence="1">
    <location>
        <begin position="66"/>
        <end position="93"/>
    </location>
</feature>
<dbReference type="Pfam" id="PF06161">
    <property type="entry name" value="DUF975"/>
    <property type="match status" value="1"/>
</dbReference>
<dbReference type="PANTHER" id="PTHR40076">
    <property type="entry name" value="MEMBRANE PROTEIN-RELATED"/>
    <property type="match status" value="1"/>
</dbReference>
<feature type="transmembrane region" description="Helical" evidence="1">
    <location>
        <begin position="130"/>
        <end position="152"/>
    </location>
</feature>
<dbReference type="AlphaFoldDB" id="A0A1M5YY20"/>
<keyword evidence="1" id="KW-1133">Transmembrane helix</keyword>
<evidence type="ECO:0000256" key="1">
    <source>
        <dbReference type="SAM" id="Phobius"/>
    </source>
</evidence>
<dbReference type="RefSeq" id="WP_073080604.1">
    <property type="nucleotide sequence ID" value="NZ_FQXV01000011.1"/>
</dbReference>
<accession>A0A1M5YY20</accession>
<dbReference type="OrthoDB" id="9784844at2"/>
<keyword evidence="1" id="KW-0472">Membrane</keyword>
<dbReference type="InterPro" id="IPR010380">
    <property type="entry name" value="DUF975"/>
</dbReference>
<reference evidence="2 3" key="1">
    <citation type="submission" date="2016-11" db="EMBL/GenBank/DDBJ databases">
        <authorList>
            <person name="Jaros S."/>
            <person name="Januszkiewicz K."/>
            <person name="Wedrychowicz H."/>
        </authorList>
    </citation>
    <scope>NUCLEOTIDE SEQUENCE [LARGE SCALE GENOMIC DNA]</scope>
    <source>
        <strain evidence="2 3">DSM 10068</strain>
    </source>
</reference>